<reference evidence="2 3" key="1">
    <citation type="submission" date="2019-06" db="EMBL/GenBank/DDBJ databases">
        <title>Sequencing the genomes of 1000 actinobacteria strains.</title>
        <authorList>
            <person name="Klenk H.-P."/>
        </authorList>
    </citation>
    <scope>NUCLEOTIDE SEQUENCE [LARGE SCALE GENOMIC DNA]</scope>
    <source>
        <strain evidence="2 3">DSM 102200</strain>
    </source>
</reference>
<dbReference type="AlphaFoldDB" id="A0A543CRX8"/>
<gene>
    <name evidence="2" type="ORF">FB559_5567</name>
</gene>
<proteinExistence type="predicted"/>
<dbReference type="Proteomes" id="UP000316096">
    <property type="component" value="Unassembled WGS sequence"/>
</dbReference>
<evidence type="ECO:0000256" key="1">
    <source>
        <dbReference type="SAM" id="MobiDB-lite"/>
    </source>
</evidence>
<dbReference type="EMBL" id="VFOZ01000001">
    <property type="protein sequence ID" value="TQL99866.1"/>
    <property type="molecule type" value="Genomic_DNA"/>
</dbReference>
<protein>
    <submittedName>
        <fullName evidence="2">Uncharacterized protein</fullName>
    </submittedName>
</protein>
<feature type="region of interest" description="Disordered" evidence="1">
    <location>
        <begin position="1"/>
        <end position="33"/>
    </location>
</feature>
<evidence type="ECO:0000313" key="2">
    <source>
        <dbReference type="EMBL" id="TQL99866.1"/>
    </source>
</evidence>
<evidence type="ECO:0000313" key="3">
    <source>
        <dbReference type="Proteomes" id="UP000316096"/>
    </source>
</evidence>
<keyword evidence="3" id="KW-1185">Reference proteome</keyword>
<organism evidence="2 3">
    <name type="scientific">Actinoallomurus bryophytorum</name>
    <dbReference type="NCBI Taxonomy" id="1490222"/>
    <lineage>
        <taxon>Bacteria</taxon>
        <taxon>Bacillati</taxon>
        <taxon>Actinomycetota</taxon>
        <taxon>Actinomycetes</taxon>
        <taxon>Streptosporangiales</taxon>
        <taxon>Thermomonosporaceae</taxon>
        <taxon>Actinoallomurus</taxon>
    </lineage>
</organism>
<sequence>MSRRSRAASPRPDMSGASQRRTTGPVPHEPTHRRVAAVVRAVTGEVGVADYAGESAGSSKTAEAISGSSKIVRHSCVTSAQIREDA</sequence>
<accession>A0A543CRX8</accession>
<comment type="caution">
    <text evidence="2">The sequence shown here is derived from an EMBL/GenBank/DDBJ whole genome shotgun (WGS) entry which is preliminary data.</text>
</comment>
<name>A0A543CRX8_9ACTN</name>